<dbReference type="Gene3D" id="3.40.50.10140">
    <property type="entry name" value="Toll/interleukin-1 receptor homology (TIR) domain"/>
    <property type="match status" value="1"/>
</dbReference>
<evidence type="ECO:0000259" key="1">
    <source>
        <dbReference type="Pfam" id="PF13676"/>
    </source>
</evidence>
<protein>
    <submittedName>
        <fullName evidence="2">Toll/interleukin-1 receptor domain-containing protein</fullName>
    </submittedName>
</protein>
<dbReference type="Proteomes" id="UP001596101">
    <property type="component" value="Unassembled WGS sequence"/>
</dbReference>
<dbReference type="EMBL" id="JBHSMR010000013">
    <property type="protein sequence ID" value="MFC5479416.1"/>
    <property type="molecule type" value="Genomic_DNA"/>
</dbReference>
<dbReference type="RefSeq" id="WP_379756868.1">
    <property type="nucleotide sequence ID" value="NZ_JBHSMR010000013.1"/>
</dbReference>
<dbReference type="SUPFAM" id="SSF52200">
    <property type="entry name" value="Toll/Interleukin receptor TIR domain"/>
    <property type="match status" value="1"/>
</dbReference>
<dbReference type="InterPro" id="IPR000157">
    <property type="entry name" value="TIR_dom"/>
</dbReference>
<keyword evidence="3" id="KW-1185">Reference proteome</keyword>
<feature type="domain" description="TIR" evidence="1">
    <location>
        <begin position="41"/>
        <end position="140"/>
    </location>
</feature>
<gene>
    <name evidence="2" type="ORF">ACFPQ5_14560</name>
</gene>
<dbReference type="InterPro" id="IPR035897">
    <property type="entry name" value="Toll_tir_struct_dom_sf"/>
</dbReference>
<organism evidence="2 3">
    <name type="scientific">Massilia suwonensis</name>
    <dbReference type="NCBI Taxonomy" id="648895"/>
    <lineage>
        <taxon>Bacteria</taxon>
        <taxon>Pseudomonadati</taxon>
        <taxon>Pseudomonadota</taxon>
        <taxon>Betaproteobacteria</taxon>
        <taxon>Burkholderiales</taxon>
        <taxon>Oxalobacteraceae</taxon>
        <taxon>Telluria group</taxon>
        <taxon>Massilia</taxon>
    </lineage>
</organism>
<name>A0ABW0MS66_9BURK</name>
<comment type="caution">
    <text evidence="2">The sequence shown here is derived from an EMBL/GenBank/DDBJ whole genome shotgun (WGS) entry which is preliminary data.</text>
</comment>
<sequence length="186" mass="21428">MIKNPIGFLSYVRSDDEHDDGRLTEFRRRLSGEVVAQTGERFDIFQDRTHIAWGQSWEERIHDCVDAGIFLICIITPGFFKSEMCRSEIERFALREKLIGRRDLILPVYYIHCPVLSDESLCRNDPVAQLISERNYVDWRALRFDSLKSPRSKKMFAKLAGDIRSALETRFPAEGFGPVAGTILPS</sequence>
<evidence type="ECO:0000313" key="3">
    <source>
        <dbReference type="Proteomes" id="UP001596101"/>
    </source>
</evidence>
<proteinExistence type="predicted"/>
<dbReference type="Pfam" id="PF13676">
    <property type="entry name" value="TIR_2"/>
    <property type="match status" value="1"/>
</dbReference>
<reference evidence="3" key="1">
    <citation type="journal article" date="2019" name="Int. J. Syst. Evol. Microbiol.">
        <title>The Global Catalogue of Microorganisms (GCM) 10K type strain sequencing project: providing services to taxonomists for standard genome sequencing and annotation.</title>
        <authorList>
            <consortium name="The Broad Institute Genomics Platform"/>
            <consortium name="The Broad Institute Genome Sequencing Center for Infectious Disease"/>
            <person name="Wu L."/>
            <person name="Ma J."/>
        </authorList>
    </citation>
    <scope>NUCLEOTIDE SEQUENCE [LARGE SCALE GENOMIC DNA]</scope>
    <source>
        <strain evidence="3">CCUG 43111</strain>
    </source>
</reference>
<evidence type="ECO:0000313" key="2">
    <source>
        <dbReference type="EMBL" id="MFC5479416.1"/>
    </source>
</evidence>
<accession>A0ABW0MS66</accession>
<keyword evidence="2" id="KW-0675">Receptor</keyword>